<dbReference type="SUPFAM" id="SSF56784">
    <property type="entry name" value="HAD-like"/>
    <property type="match status" value="1"/>
</dbReference>
<comment type="caution">
    <text evidence="1">The sequence shown here is derived from an EMBL/GenBank/DDBJ whole genome shotgun (WGS) entry which is preliminary data.</text>
</comment>
<name>A0A917HPM0_9BACL</name>
<reference evidence="1 2" key="1">
    <citation type="journal article" date="2014" name="Int. J. Syst. Evol. Microbiol.">
        <title>Complete genome sequence of Corynebacterium casei LMG S-19264T (=DSM 44701T), isolated from a smear-ripened cheese.</title>
        <authorList>
            <consortium name="US DOE Joint Genome Institute (JGI-PGF)"/>
            <person name="Walter F."/>
            <person name="Albersmeier A."/>
            <person name="Kalinowski J."/>
            <person name="Ruckert C."/>
        </authorList>
    </citation>
    <scope>NUCLEOTIDE SEQUENCE [LARGE SCALE GENOMIC DNA]</scope>
    <source>
        <strain evidence="1 2">CGMCC 1.15286</strain>
    </source>
</reference>
<evidence type="ECO:0000313" key="2">
    <source>
        <dbReference type="Proteomes" id="UP000600247"/>
    </source>
</evidence>
<gene>
    <name evidence="1" type="ORF">GCM10010918_51100</name>
</gene>
<dbReference type="Pfam" id="PF13419">
    <property type="entry name" value="HAD_2"/>
    <property type="match status" value="1"/>
</dbReference>
<dbReference type="SFLD" id="SFLDS00003">
    <property type="entry name" value="Haloacid_Dehalogenase"/>
    <property type="match status" value="1"/>
</dbReference>
<dbReference type="Proteomes" id="UP000600247">
    <property type="component" value="Unassembled WGS sequence"/>
</dbReference>
<dbReference type="NCBIfam" id="TIGR01549">
    <property type="entry name" value="HAD-SF-IA-v1"/>
    <property type="match status" value="1"/>
</dbReference>
<dbReference type="GO" id="GO:0005829">
    <property type="term" value="C:cytosol"/>
    <property type="evidence" value="ECO:0007669"/>
    <property type="project" value="TreeGrafter"/>
</dbReference>
<accession>A0A917HPM0</accession>
<dbReference type="Gene3D" id="3.40.50.1000">
    <property type="entry name" value="HAD superfamily/HAD-like"/>
    <property type="match status" value="1"/>
</dbReference>
<organism evidence="1 2">
    <name type="scientific">Paenibacillus radicis</name>
    <name type="common">ex Gao et al. 2016</name>
    <dbReference type="NCBI Taxonomy" id="1737354"/>
    <lineage>
        <taxon>Bacteria</taxon>
        <taxon>Bacillati</taxon>
        <taxon>Bacillota</taxon>
        <taxon>Bacilli</taxon>
        <taxon>Bacillales</taxon>
        <taxon>Paenibacillaceae</taxon>
        <taxon>Paenibacillus</taxon>
    </lineage>
</organism>
<keyword evidence="2" id="KW-1185">Reference proteome</keyword>
<proteinExistence type="predicted"/>
<protein>
    <submittedName>
        <fullName evidence="1">Phosphoglycolate phosphatase</fullName>
    </submittedName>
</protein>
<evidence type="ECO:0000313" key="1">
    <source>
        <dbReference type="EMBL" id="GGG86678.1"/>
    </source>
</evidence>
<dbReference type="InterPro" id="IPR006439">
    <property type="entry name" value="HAD-SF_hydro_IA"/>
</dbReference>
<dbReference type="InterPro" id="IPR036412">
    <property type="entry name" value="HAD-like_sf"/>
</dbReference>
<dbReference type="InterPro" id="IPR050155">
    <property type="entry name" value="HAD-like_hydrolase_sf"/>
</dbReference>
<dbReference type="RefSeq" id="WP_188892520.1">
    <property type="nucleotide sequence ID" value="NZ_BMHY01000016.1"/>
</dbReference>
<dbReference type="CDD" id="cd04302">
    <property type="entry name" value="HAD_5NT"/>
    <property type="match status" value="1"/>
</dbReference>
<dbReference type="InterPro" id="IPR023198">
    <property type="entry name" value="PGP-like_dom2"/>
</dbReference>
<dbReference type="InterPro" id="IPR023214">
    <property type="entry name" value="HAD_sf"/>
</dbReference>
<dbReference type="EMBL" id="BMHY01000016">
    <property type="protein sequence ID" value="GGG86678.1"/>
    <property type="molecule type" value="Genomic_DNA"/>
</dbReference>
<dbReference type="AlphaFoldDB" id="A0A917HPM0"/>
<dbReference type="PRINTS" id="PR00413">
    <property type="entry name" value="HADHALOGNASE"/>
</dbReference>
<dbReference type="InterPro" id="IPR041492">
    <property type="entry name" value="HAD_2"/>
</dbReference>
<dbReference type="FunFam" id="3.40.50.1000:FF:000022">
    <property type="entry name" value="Phosphoglycolate phosphatase"/>
    <property type="match status" value="1"/>
</dbReference>
<sequence>MGKMKTILFDLDGTLTDPKLGITSGVQYALSKFDIHVDNLDTLEPFIGPPLTETFQELYGLSEEQSQQGIAYYREYFADRGMYENELYPGMHELLGGLKERGVSVCMATSKPTFFAEKIADYFDIGRYFDFIGGSNLDNTRTDKAEVIQHVLETQGIDPSETIMIGDRKHDVIGARKNGIPSIAVGYGYGRDEELRLAEPAYRAATVDELAALLRELME</sequence>
<dbReference type="SFLD" id="SFLDG01129">
    <property type="entry name" value="C1.5:_HAD__Beta-PGM__Phosphata"/>
    <property type="match status" value="1"/>
</dbReference>
<dbReference type="GO" id="GO:0004713">
    <property type="term" value="F:protein tyrosine kinase activity"/>
    <property type="evidence" value="ECO:0007669"/>
    <property type="project" value="TreeGrafter"/>
</dbReference>
<dbReference type="PANTHER" id="PTHR43434">
    <property type="entry name" value="PHOSPHOGLYCOLATE PHOSPHATASE"/>
    <property type="match status" value="1"/>
</dbReference>
<dbReference type="Gene3D" id="1.10.150.240">
    <property type="entry name" value="Putative phosphatase, domain 2"/>
    <property type="match status" value="1"/>
</dbReference>
<dbReference type="PANTHER" id="PTHR43434:SF20">
    <property type="entry name" value="5'-NUCLEOTIDASE"/>
    <property type="match status" value="1"/>
</dbReference>